<dbReference type="InterPro" id="IPR006426">
    <property type="entry name" value="Asn_synth_AEB"/>
</dbReference>
<comment type="pathway">
    <text evidence="1">Amino-acid biosynthesis; L-asparagine biosynthesis; L-asparagine from L-aspartate (L-Gln route): step 1/1.</text>
</comment>
<dbReference type="Pfam" id="PF00733">
    <property type="entry name" value="Asn_synthase"/>
    <property type="match status" value="1"/>
</dbReference>
<dbReference type="EC" id="6.3.5.4" evidence="3"/>
<evidence type="ECO:0000256" key="4">
    <source>
        <dbReference type="ARBA" id="ARBA00022741"/>
    </source>
</evidence>
<gene>
    <name evidence="9" type="primary">asnB</name>
    <name evidence="9" type="ORF">MM239_01160</name>
</gene>
<dbReference type="SUPFAM" id="SSF56235">
    <property type="entry name" value="N-terminal nucleophile aminohydrolases (Ntn hydrolases)"/>
    <property type="match status" value="1"/>
</dbReference>
<comment type="caution">
    <text evidence="9">The sequence shown here is derived from an EMBL/GenBank/DDBJ whole genome shotgun (WGS) entry which is preliminary data.</text>
</comment>
<comment type="catalytic activity">
    <reaction evidence="7">
        <text>L-aspartate + L-glutamine + ATP + H2O = L-asparagine + L-glutamate + AMP + diphosphate + H(+)</text>
        <dbReference type="Rhea" id="RHEA:12228"/>
        <dbReference type="ChEBI" id="CHEBI:15377"/>
        <dbReference type="ChEBI" id="CHEBI:15378"/>
        <dbReference type="ChEBI" id="CHEBI:29985"/>
        <dbReference type="ChEBI" id="CHEBI:29991"/>
        <dbReference type="ChEBI" id="CHEBI:30616"/>
        <dbReference type="ChEBI" id="CHEBI:33019"/>
        <dbReference type="ChEBI" id="CHEBI:58048"/>
        <dbReference type="ChEBI" id="CHEBI:58359"/>
        <dbReference type="ChEBI" id="CHEBI:456215"/>
        <dbReference type="EC" id="6.3.5.4"/>
    </reaction>
</comment>
<dbReference type="SUPFAM" id="SSF52402">
    <property type="entry name" value="Adenine nucleotide alpha hydrolases-like"/>
    <property type="match status" value="1"/>
</dbReference>
<dbReference type="Gene3D" id="3.60.20.10">
    <property type="entry name" value="Glutamine Phosphoribosylpyrophosphate, subunit 1, domain 1"/>
    <property type="match status" value="1"/>
</dbReference>
<proteinExistence type="inferred from homology"/>
<protein>
    <recommendedName>
        <fullName evidence="3">asparagine synthase (glutamine-hydrolyzing)</fullName>
        <ecNumber evidence="3">6.3.5.4</ecNumber>
    </recommendedName>
</protein>
<evidence type="ECO:0000256" key="2">
    <source>
        <dbReference type="ARBA" id="ARBA00005752"/>
    </source>
</evidence>
<keyword evidence="9" id="KW-0436">Ligase</keyword>
<dbReference type="EMBL" id="JAKZGP010000001">
    <property type="protein sequence ID" value="MCH7407988.1"/>
    <property type="molecule type" value="Genomic_DNA"/>
</dbReference>
<dbReference type="RefSeq" id="WP_241345924.1">
    <property type="nucleotide sequence ID" value="NZ_JAKZGP010000001.1"/>
</dbReference>
<reference evidence="9" key="1">
    <citation type="submission" date="2022-03" db="EMBL/GenBank/DDBJ databases">
        <title>De novo assembled genomes of Belliella spp. (Cyclobacteriaceae) strains.</title>
        <authorList>
            <person name="Szabo A."/>
            <person name="Korponai K."/>
            <person name="Felfoldi T."/>
        </authorList>
    </citation>
    <scope>NUCLEOTIDE SEQUENCE</scope>
    <source>
        <strain evidence="9">DSM 111904</strain>
    </source>
</reference>
<dbReference type="GO" id="GO:0004066">
    <property type="term" value="F:asparagine synthase (glutamine-hydrolyzing) activity"/>
    <property type="evidence" value="ECO:0007669"/>
    <property type="project" value="UniProtKB-EC"/>
</dbReference>
<evidence type="ECO:0000256" key="6">
    <source>
        <dbReference type="ARBA" id="ARBA00022962"/>
    </source>
</evidence>
<dbReference type="PANTHER" id="PTHR43284:SF1">
    <property type="entry name" value="ASPARAGINE SYNTHETASE"/>
    <property type="match status" value="1"/>
</dbReference>
<sequence length="596" mass="68098">MCGISLLINNTPEGSSSIQKMMRANHHRGPDASGFEQVAERVWLAANRLKILDLTSFANQPLWNEEKSCVLAWNGAIYNYKTLGDQLNFDDFSQEANSDSAVLLAWLTKYGGSGINDLKGMFALVFINLHEGKIIIARDISGEKPLYYINEKQKWAFSSEARAVRLSQIESPTIDTHQFTNFFYTRHSAPDQSFFQGIKQLLPGQIISIDLNGNLLDTSVITKNTTPSKTFTQTRFESILKDSIRKTFHSDRPVGMLLSGGADSSLVYSMYLEEKQSPCHTYTATFDSKYHQKYSDPNFSKQIVSKDDRLHHEIYVDPKIIKDSWNEYIKSLDQPVGDSASILSWIIAKEAKKHVSVLVSGAGADELFGGYQRHAAFLKYMKYHSLLLCFQPILKKIPLPDPISKLVQGIQASPRDSFLNFAALSKLPESVIHQQRKWYPDSGDTYKDALSFDRNYYLVNDVLKIHDNACMAHGIEGRSPFLYKELIELITQLSEKELIQISGKKPIKSALVERGWKSIAHRKKFGFGLPLQEWLADDEVFRNWIFEEIKMMANTWGKYFPLEMKNFCQHPDRARGREFLLIWNMFILASWLKTHA</sequence>
<keyword evidence="5" id="KW-0067">ATP-binding</keyword>
<dbReference type="PROSITE" id="PS51278">
    <property type="entry name" value="GATASE_TYPE_2"/>
    <property type="match status" value="1"/>
</dbReference>
<dbReference type="PIRSF" id="PIRSF001589">
    <property type="entry name" value="Asn_synthetase_glu-h"/>
    <property type="match status" value="1"/>
</dbReference>
<evidence type="ECO:0000256" key="7">
    <source>
        <dbReference type="ARBA" id="ARBA00048741"/>
    </source>
</evidence>
<dbReference type="PANTHER" id="PTHR43284">
    <property type="entry name" value="ASPARAGINE SYNTHETASE (GLUTAMINE-HYDROLYZING)"/>
    <property type="match status" value="1"/>
</dbReference>
<dbReference type="InterPro" id="IPR014729">
    <property type="entry name" value="Rossmann-like_a/b/a_fold"/>
</dbReference>
<dbReference type="InterPro" id="IPR017932">
    <property type="entry name" value="GATase_2_dom"/>
</dbReference>
<dbReference type="InterPro" id="IPR001962">
    <property type="entry name" value="Asn_synthase"/>
</dbReference>
<dbReference type="InterPro" id="IPR051786">
    <property type="entry name" value="ASN_synthetase/amidase"/>
</dbReference>
<feature type="domain" description="Glutamine amidotransferase type-2" evidence="8">
    <location>
        <begin position="2"/>
        <end position="212"/>
    </location>
</feature>
<dbReference type="NCBIfam" id="TIGR01536">
    <property type="entry name" value="asn_synth_AEB"/>
    <property type="match status" value="1"/>
</dbReference>
<dbReference type="Proteomes" id="UP001165489">
    <property type="component" value="Unassembled WGS sequence"/>
</dbReference>
<dbReference type="InterPro" id="IPR029055">
    <property type="entry name" value="Ntn_hydrolases_N"/>
</dbReference>
<evidence type="ECO:0000256" key="5">
    <source>
        <dbReference type="ARBA" id="ARBA00022840"/>
    </source>
</evidence>
<dbReference type="CDD" id="cd00712">
    <property type="entry name" value="AsnB"/>
    <property type="match status" value="1"/>
</dbReference>
<keyword evidence="10" id="KW-1185">Reference proteome</keyword>
<comment type="similarity">
    <text evidence="2">Belongs to the asparagine synthetase family.</text>
</comment>
<keyword evidence="4" id="KW-0547">Nucleotide-binding</keyword>
<evidence type="ECO:0000256" key="1">
    <source>
        <dbReference type="ARBA" id="ARBA00005187"/>
    </source>
</evidence>
<dbReference type="Pfam" id="PF13537">
    <property type="entry name" value="GATase_7"/>
    <property type="match status" value="1"/>
</dbReference>
<keyword evidence="6" id="KW-0315">Glutamine amidotransferase</keyword>
<organism evidence="9 10">
    <name type="scientific">Belliella filtrata</name>
    <dbReference type="NCBI Taxonomy" id="2923435"/>
    <lineage>
        <taxon>Bacteria</taxon>
        <taxon>Pseudomonadati</taxon>
        <taxon>Bacteroidota</taxon>
        <taxon>Cytophagia</taxon>
        <taxon>Cytophagales</taxon>
        <taxon>Cyclobacteriaceae</taxon>
        <taxon>Belliella</taxon>
    </lineage>
</organism>
<evidence type="ECO:0000259" key="8">
    <source>
        <dbReference type="PROSITE" id="PS51278"/>
    </source>
</evidence>
<dbReference type="Gene3D" id="3.40.50.620">
    <property type="entry name" value="HUPs"/>
    <property type="match status" value="1"/>
</dbReference>
<evidence type="ECO:0000313" key="9">
    <source>
        <dbReference type="EMBL" id="MCH7407988.1"/>
    </source>
</evidence>
<evidence type="ECO:0000256" key="3">
    <source>
        <dbReference type="ARBA" id="ARBA00012737"/>
    </source>
</evidence>
<evidence type="ECO:0000313" key="10">
    <source>
        <dbReference type="Proteomes" id="UP001165489"/>
    </source>
</evidence>
<name>A0ABS9UUZ7_9BACT</name>
<dbReference type="InterPro" id="IPR033738">
    <property type="entry name" value="AsnB_N"/>
</dbReference>
<dbReference type="CDD" id="cd01991">
    <property type="entry name" value="Asn_synthase_B_C"/>
    <property type="match status" value="1"/>
</dbReference>
<accession>A0ABS9UUZ7</accession>